<keyword evidence="4" id="KW-1185">Reference proteome</keyword>
<evidence type="ECO:0000256" key="2">
    <source>
        <dbReference type="SAM" id="MobiDB-lite"/>
    </source>
</evidence>
<feature type="region of interest" description="Disordered" evidence="2">
    <location>
        <begin position="184"/>
        <end position="253"/>
    </location>
</feature>
<feature type="region of interest" description="Disordered" evidence="2">
    <location>
        <begin position="28"/>
        <end position="49"/>
    </location>
</feature>
<protein>
    <submittedName>
        <fullName evidence="3">Uncharacterized protein</fullName>
    </submittedName>
</protein>
<gene>
    <name evidence="3" type="ORF">DILT_LOCUS19140</name>
</gene>
<dbReference type="OrthoDB" id="10470294at2759"/>
<accession>A0A3P7NLA2</accession>
<evidence type="ECO:0000256" key="1">
    <source>
        <dbReference type="SAM" id="Coils"/>
    </source>
</evidence>
<name>A0A3P7NLA2_DIBLA</name>
<feature type="coiled-coil region" evidence="1">
    <location>
        <begin position="100"/>
        <end position="127"/>
    </location>
</feature>
<dbReference type="EMBL" id="UYRU01108581">
    <property type="protein sequence ID" value="VDN43625.1"/>
    <property type="molecule type" value="Genomic_DNA"/>
</dbReference>
<dbReference type="Proteomes" id="UP000281553">
    <property type="component" value="Unassembled WGS sequence"/>
</dbReference>
<evidence type="ECO:0000313" key="3">
    <source>
        <dbReference type="EMBL" id="VDN43625.1"/>
    </source>
</evidence>
<feature type="non-terminal residue" evidence="3">
    <location>
        <position position="1"/>
    </location>
</feature>
<sequence>NLCPREAPIEADSFVPASVHRQRRNIVSRDSAASAVSAANNGPPHATGSEDEALLAKVYNFLFGNVGAKEPVWPREPATRPVESENVYQNYQRDSPHGHLRIMEEQVQQTRNEIAQATAVNSCLQLQDQEMGINDLVNQIRLLRLMRQRDTVGHSSSSSSSANFGFPNQNGREVLLPPLSASTFQPIRDAPKHDPLTACRAENGETPPTPQWTNSPLFDTHTGAPQPLSDLVEGGGGRGPRKQQQQERQQRRF</sequence>
<reference evidence="3 4" key="1">
    <citation type="submission" date="2018-11" db="EMBL/GenBank/DDBJ databases">
        <authorList>
            <consortium name="Pathogen Informatics"/>
        </authorList>
    </citation>
    <scope>NUCLEOTIDE SEQUENCE [LARGE SCALE GENOMIC DNA]</scope>
</reference>
<organism evidence="3 4">
    <name type="scientific">Dibothriocephalus latus</name>
    <name type="common">Fish tapeworm</name>
    <name type="synonym">Diphyllobothrium latum</name>
    <dbReference type="NCBI Taxonomy" id="60516"/>
    <lineage>
        <taxon>Eukaryota</taxon>
        <taxon>Metazoa</taxon>
        <taxon>Spiralia</taxon>
        <taxon>Lophotrochozoa</taxon>
        <taxon>Platyhelminthes</taxon>
        <taxon>Cestoda</taxon>
        <taxon>Eucestoda</taxon>
        <taxon>Diphyllobothriidea</taxon>
        <taxon>Diphyllobothriidae</taxon>
        <taxon>Dibothriocephalus</taxon>
    </lineage>
</organism>
<feature type="compositionally biased region" description="Basic and acidic residues" evidence="2">
    <location>
        <begin position="244"/>
        <end position="253"/>
    </location>
</feature>
<keyword evidence="1" id="KW-0175">Coiled coil</keyword>
<dbReference type="AlphaFoldDB" id="A0A3P7NLA2"/>
<evidence type="ECO:0000313" key="4">
    <source>
        <dbReference type="Proteomes" id="UP000281553"/>
    </source>
</evidence>
<proteinExistence type="predicted"/>